<dbReference type="GO" id="GO:0052855">
    <property type="term" value="F:ADP-dependent NAD(P)H-hydrate dehydratase activity"/>
    <property type="evidence" value="ECO:0007669"/>
    <property type="project" value="UniProtKB-UniRule"/>
</dbReference>
<comment type="similarity">
    <text evidence="4 19">In the C-terminal section; belongs to the NnrD/CARKD family.</text>
</comment>
<reference evidence="22" key="1">
    <citation type="journal article" date="2021" name="PeerJ">
        <title>Extensive microbial diversity within the chicken gut microbiome revealed by metagenomics and culture.</title>
        <authorList>
            <person name="Gilroy R."/>
            <person name="Ravi A."/>
            <person name="Getino M."/>
            <person name="Pursley I."/>
            <person name="Horton D.L."/>
            <person name="Alikhan N.F."/>
            <person name="Baker D."/>
            <person name="Gharbi K."/>
            <person name="Hall N."/>
            <person name="Watson M."/>
            <person name="Adriaenssens E.M."/>
            <person name="Foster-Nyarko E."/>
            <person name="Jarju S."/>
            <person name="Secka A."/>
            <person name="Antonio M."/>
            <person name="Oren A."/>
            <person name="Chaudhuri R.R."/>
            <person name="La Ragione R."/>
            <person name="Hildebrand F."/>
            <person name="Pallen M.J."/>
        </authorList>
    </citation>
    <scope>NUCLEOTIDE SEQUENCE</scope>
    <source>
        <strain evidence="22">26628</strain>
    </source>
</reference>
<dbReference type="Gene3D" id="3.40.1190.20">
    <property type="match status" value="1"/>
</dbReference>
<dbReference type="Pfam" id="PF01256">
    <property type="entry name" value="Carb_kinase"/>
    <property type="match status" value="1"/>
</dbReference>
<dbReference type="GO" id="GO:0052856">
    <property type="term" value="F:NAD(P)HX epimerase activity"/>
    <property type="evidence" value="ECO:0007669"/>
    <property type="project" value="UniProtKB-UniRule"/>
</dbReference>
<evidence type="ECO:0000256" key="17">
    <source>
        <dbReference type="HAMAP-Rule" id="MF_01965"/>
    </source>
</evidence>
<dbReference type="SUPFAM" id="SSF64153">
    <property type="entry name" value="YjeF N-terminal domain-like"/>
    <property type="match status" value="1"/>
</dbReference>
<evidence type="ECO:0000256" key="11">
    <source>
        <dbReference type="ARBA" id="ARBA00023235"/>
    </source>
</evidence>
<comment type="catalytic activity">
    <reaction evidence="15 17 19">
        <text>(6S)-NADHX + ADP = AMP + phosphate + NADH + H(+)</text>
        <dbReference type="Rhea" id="RHEA:32223"/>
        <dbReference type="ChEBI" id="CHEBI:15378"/>
        <dbReference type="ChEBI" id="CHEBI:43474"/>
        <dbReference type="ChEBI" id="CHEBI:57945"/>
        <dbReference type="ChEBI" id="CHEBI:64074"/>
        <dbReference type="ChEBI" id="CHEBI:456215"/>
        <dbReference type="ChEBI" id="CHEBI:456216"/>
        <dbReference type="EC" id="4.2.1.136"/>
    </reaction>
</comment>
<evidence type="ECO:0000256" key="12">
    <source>
        <dbReference type="ARBA" id="ARBA00023239"/>
    </source>
</evidence>
<name>A0A9D1VTG6_9FIRM</name>
<dbReference type="EMBL" id="DXFD01000051">
    <property type="protein sequence ID" value="HIX46664.1"/>
    <property type="molecule type" value="Genomic_DNA"/>
</dbReference>
<dbReference type="InterPro" id="IPR036652">
    <property type="entry name" value="YjeF_N_dom_sf"/>
</dbReference>
<evidence type="ECO:0000256" key="10">
    <source>
        <dbReference type="ARBA" id="ARBA00023027"/>
    </source>
</evidence>
<evidence type="ECO:0000259" key="20">
    <source>
        <dbReference type="PROSITE" id="PS51383"/>
    </source>
</evidence>
<evidence type="ECO:0000256" key="9">
    <source>
        <dbReference type="ARBA" id="ARBA00022958"/>
    </source>
</evidence>
<feature type="binding site" evidence="18">
    <location>
        <begin position="60"/>
        <end position="64"/>
    </location>
    <ligand>
        <name>(6S)-NADPHX</name>
        <dbReference type="ChEBI" id="CHEBI:64076"/>
    </ligand>
</feature>
<reference evidence="22" key="2">
    <citation type="submission" date="2021-04" db="EMBL/GenBank/DDBJ databases">
        <authorList>
            <person name="Gilroy R."/>
        </authorList>
    </citation>
    <scope>NUCLEOTIDE SEQUENCE</scope>
    <source>
        <strain evidence="22">26628</strain>
    </source>
</reference>
<dbReference type="PANTHER" id="PTHR12592:SF0">
    <property type="entry name" value="ATP-DEPENDENT (S)-NAD(P)H-HYDRATE DEHYDRATASE"/>
    <property type="match status" value="1"/>
</dbReference>
<keyword evidence="11 18" id="KW-0413">Isomerase</keyword>
<evidence type="ECO:0000256" key="1">
    <source>
        <dbReference type="ARBA" id="ARBA00000013"/>
    </source>
</evidence>
<feature type="binding site" evidence="18">
    <location>
        <position position="149"/>
    </location>
    <ligand>
        <name>(6S)-NADPHX</name>
        <dbReference type="ChEBI" id="CHEBI:64076"/>
    </ligand>
</feature>
<dbReference type="InterPro" id="IPR004443">
    <property type="entry name" value="YjeF_N_dom"/>
</dbReference>
<evidence type="ECO:0000256" key="2">
    <source>
        <dbReference type="ARBA" id="ARBA00000909"/>
    </source>
</evidence>
<comment type="function">
    <text evidence="17">Catalyzes the dehydration of the S-form of NAD(P)HX at the expense of ADP, which is converted to AMP. Together with NAD(P)HX epimerase, which catalyzes the epimerization of the S- and R-forms, the enzyme allows the repair of both epimers of NAD(P)HX, a damaged form of NAD(P)H that is a result of enzymatic or heat-dependent hydration.</text>
</comment>
<feature type="binding site" evidence="18">
    <location>
        <position position="116"/>
    </location>
    <ligand>
        <name>K(+)</name>
        <dbReference type="ChEBI" id="CHEBI:29103"/>
    </ligand>
</feature>
<feature type="binding site" evidence="18">
    <location>
        <position position="152"/>
    </location>
    <ligand>
        <name>K(+)</name>
        <dbReference type="ChEBI" id="CHEBI:29103"/>
    </ligand>
</feature>
<evidence type="ECO:0000256" key="7">
    <source>
        <dbReference type="ARBA" id="ARBA00022840"/>
    </source>
</evidence>
<dbReference type="CDD" id="cd01171">
    <property type="entry name" value="YXKO-related"/>
    <property type="match status" value="1"/>
</dbReference>
<evidence type="ECO:0000256" key="14">
    <source>
        <dbReference type="ARBA" id="ARBA00025153"/>
    </source>
</evidence>
<keyword evidence="9 18" id="KW-0630">Potassium</keyword>
<comment type="catalytic activity">
    <reaction evidence="16 17 19">
        <text>(6S)-NADPHX + ADP = AMP + phosphate + NADPH + H(+)</text>
        <dbReference type="Rhea" id="RHEA:32235"/>
        <dbReference type="ChEBI" id="CHEBI:15378"/>
        <dbReference type="ChEBI" id="CHEBI:43474"/>
        <dbReference type="ChEBI" id="CHEBI:57783"/>
        <dbReference type="ChEBI" id="CHEBI:64076"/>
        <dbReference type="ChEBI" id="CHEBI:456215"/>
        <dbReference type="ChEBI" id="CHEBI:456216"/>
        <dbReference type="EC" id="4.2.1.136"/>
    </reaction>
</comment>
<dbReference type="NCBIfam" id="TIGR00196">
    <property type="entry name" value="yjeF_cterm"/>
    <property type="match status" value="1"/>
</dbReference>
<comment type="cofactor">
    <cofactor evidence="17">
        <name>Mg(2+)</name>
        <dbReference type="ChEBI" id="CHEBI:18420"/>
    </cofactor>
</comment>
<feature type="domain" description="YjeF N-terminal" evidence="21">
    <location>
        <begin position="10"/>
        <end position="205"/>
    </location>
</feature>
<feature type="binding site" evidence="17">
    <location>
        <position position="432"/>
    </location>
    <ligand>
        <name>(6S)-NADPHX</name>
        <dbReference type="ChEBI" id="CHEBI:64076"/>
    </ligand>
</feature>
<gene>
    <name evidence="18" type="primary">nnrE</name>
    <name evidence="17" type="synonym">nnrD</name>
    <name evidence="22" type="ORF">H9737_03125</name>
</gene>
<dbReference type="HAMAP" id="MF_01966">
    <property type="entry name" value="NADHX_epimerase"/>
    <property type="match status" value="1"/>
</dbReference>
<evidence type="ECO:0000256" key="13">
    <source>
        <dbReference type="ARBA" id="ARBA00023268"/>
    </source>
</evidence>
<feature type="binding site" evidence="17">
    <location>
        <position position="366"/>
    </location>
    <ligand>
        <name>(6S)-NADPHX</name>
        <dbReference type="ChEBI" id="CHEBI:64076"/>
    </ligand>
</feature>
<keyword evidence="6 17" id="KW-0547">Nucleotide-binding</keyword>
<keyword evidence="10 17" id="KW-0520">NAD</keyword>
<comment type="cofactor">
    <cofactor evidence="18 19">
        <name>K(+)</name>
        <dbReference type="ChEBI" id="CHEBI:29103"/>
    </cofactor>
    <text evidence="18 19">Binds 1 potassium ion per subunit.</text>
</comment>
<keyword evidence="13" id="KW-0511">Multifunctional enzyme</keyword>
<organism evidence="22 23">
    <name type="scientific">Candidatus Borkfalkia faecigallinarum</name>
    <dbReference type="NCBI Taxonomy" id="2838509"/>
    <lineage>
        <taxon>Bacteria</taxon>
        <taxon>Bacillati</taxon>
        <taxon>Bacillota</taxon>
        <taxon>Clostridia</taxon>
        <taxon>Christensenellales</taxon>
        <taxon>Christensenellaceae</taxon>
        <taxon>Candidatus Borkfalkia</taxon>
    </lineage>
</organism>
<evidence type="ECO:0000256" key="3">
    <source>
        <dbReference type="ARBA" id="ARBA00006001"/>
    </source>
</evidence>
<dbReference type="GO" id="GO:0110051">
    <property type="term" value="P:metabolite repair"/>
    <property type="evidence" value="ECO:0007669"/>
    <property type="project" value="TreeGrafter"/>
</dbReference>
<evidence type="ECO:0000256" key="16">
    <source>
        <dbReference type="ARBA" id="ARBA00049209"/>
    </source>
</evidence>
<keyword evidence="12 17" id="KW-0456">Lyase</keyword>
<proteinExistence type="inferred from homology"/>
<evidence type="ECO:0000313" key="22">
    <source>
        <dbReference type="EMBL" id="HIX46664.1"/>
    </source>
</evidence>
<comment type="function">
    <text evidence="14 19">Bifunctional enzyme that catalyzes the epimerization of the S- and R-forms of NAD(P)HX and the dehydration of the S-form of NAD(P)HX at the expense of ADP, which is converted to AMP. This allows the repair of both epimers of NAD(P)HX, a damaged form of NAD(P)H that is a result of enzymatic or heat-dependent hydration.</text>
</comment>
<dbReference type="InterPro" id="IPR030677">
    <property type="entry name" value="Nnr"/>
</dbReference>
<dbReference type="PROSITE" id="PS51385">
    <property type="entry name" value="YJEF_N"/>
    <property type="match status" value="1"/>
</dbReference>
<sequence>MKAVLSCAEMREADAYTIKQCGVPSQALMERAGRAIAEEAESLLNARGGRRVLAVCGGGNNGGDGWCAARILSLRGFETAVWPLAEPASPDCAAQRALYRGEVVGGIPPETDLIIDAIFGTGFRGAPAGVYADAVARINGSGAAVVAADIPSGLNGENGLCDLAVRADVTVAVGEIKRGHLLNDGPDYCGRLVRRDIGIELPAPPAASLLEASDVAPLFPPRRRNTHKGSFGEAAILAGSRAYSGAPLLSASAALRCGCGYTRLAVPDALFPPLVGRLPEAILTALPSRDGALCAEEEALRALCSAGGIAVGMGCGVSRGVYECVRFLLREYEGTLILDADALNSLAAFGTDALRGHRCRLLLTPHPKEFSRLCEEPVARVLQEGAALASRFAEEYGCTVLLKGCTTIVADGKRLCFNAEGTPALAKGGSGDVLSGIAAALAARGAEPFDCACAASFLLGRAGRLAEKEIGCAESVTASDVAANLPRAIASLAGSGDIR</sequence>
<accession>A0A9D1VTG6</accession>
<dbReference type="Gene3D" id="3.40.50.10260">
    <property type="entry name" value="YjeF N-terminal domain"/>
    <property type="match status" value="1"/>
</dbReference>
<dbReference type="GO" id="GO:0046496">
    <property type="term" value="P:nicotinamide nucleotide metabolic process"/>
    <property type="evidence" value="ECO:0007669"/>
    <property type="project" value="UniProtKB-UniRule"/>
</dbReference>
<dbReference type="InterPro" id="IPR000631">
    <property type="entry name" value="CARKD"/>
</dbReference>
<dbReference type="PROSITE" id="PS51383">
    <property type="entry name" value="YJEF_C_3"/>
    <property type="match status" value="1"/>
</dbReference>
<evidence type="ECO:0000313" key="23">
    <source>
        <dbReference type="Proteomes" id="UP000824249"/>
    </source>
</evidence>
<dbReference type="AlphaFoldDB" id="A0A9D1VTG6"/>
<comment type="similarity">
    <text evidence="17">Belongs to the NnrD/CARKD family.</text>
</comment>
<evidence type="ECO:0000256" key="4">
    <source>
        <dbReference type="ARBA" id="ARBA00009524"/>
    </source>
</evidence>
<keyword evidence="7 17" id="KW-0067">ATP-binding</keyword>
<dbReference type="EC" id="5.1.99.6" evidence="19"/>
<comment type="catalytic activity">
    <reaction evidence="2 18 19">
        <text>(6R)-NADPHX = (6S)-NADPHX</text>
        <dbReference type="Rhea" id="RHEA:32227"/>
        <dbReference type="ChEBI" id="CHEBI:64076"/>
        <dbReference type="ChEBI" id="CHEBI:64077"/>
        <dbReference type="EC" id="5.1.99.6"/>
    </reaction>
</comment>
<comment type="function">
    <text evidence="18">Catalyzes the epimerization of the S- and R-forms of NAD(P)HX, a damaged form of NAD(P)H that is a result of enzymatic or heat-dependent hydration. This is a prerequisite for the S-specific NAD(P)H-hydrate dehydratase to allow the repair of both epimers of NAD(P)HX.</text>
</comment>
<evidence type="ECO:0000256" key="6">
    <source>
        <dbReference type="ARBA" id="ARBA00022741"/>
    </source>
</evidence>
<evidence type="ECO:0000256" key="5">
    <source>
        <dbReference type="ARBA" id="ARBA00022723"/>
    </source>
</evidence>
<dbReference type="InterPro" id="IPR029056">
    <property type="entry name" value="Ribokinase-like"/>
</dbReference>
<dbReference type="PIRSF" id="PIRSF017184">
    <property type="entry name" value="Nnr"/>
    <property type="match status" value="1"/>
</dbReference>
<evidence type="ECO:0000256" key="19">
    <source>
        <dbReference type="PIRNR" id="PIRNR017184"/>
    </source>
</evidence>
<evidence type="ECO:0000256" key="15">
    <source>
        <dbReference type="ARBA" id="ARBA00048238"/>
    </source>
</evidence>
<protein>
    <recommendedName>
        <fullName evidence="19">Bifunctional NAD(P)H-hydrate repair enzyme</fullName>
    </recommendedName>
    <alternativeName>
        <fullName evidence="19">Nicotinamide nucleotide repair protein</fullName>
    </alternativeName>
    <domain>
        <recommendedName>
            <fullName evidence="19">ADP-dependent (S)-NAD(P)H-hydrate dehydratase</fullName>
            <ecNumber evidence="19">4.2.1.136</ecNumber>
        </recommendedName>
        <alternativeName>
            <fullName evidence="19">ADP-dependent NAD(P)HX dehydratase</fullName>
        </alternativeName>
    </domain>
    <domain>
        <recommendedName>
            <fullName evidence="19">NAD(P)H-hydrate epimerase</fullName>
            <ecNumber evidence="19">5.1.99.6</ecNumber>
        </recommendedName>
    </domain>
</protein>
<dbReference type="HAMAP" id="MF_01965">
    <property type="entry name" value="NADHX_dehydratase"/>
    <property type="match status" value="1"/>
</dbReference>
<evidence type="ECO:0000259" key="21">
    <source>
        <dbReference type="PROSITE" id="PS51385"/>
    </source>
</evidence>
<evidence type="ECO:0000256" key="18">
    <source>
        <dbReference type="HAMAP-Rule" id="MF_01966"/>
    </source>
</evidence>
<dbReference type="SUPFAM" id="SSF53613">
    <property type="entry name" value="Ribokinase-like"/>
    <property type="match status" value="1"/>
</dbReference>
<dbReference type="GO" id="GO:0005524">
    <property type="term" value="F:ATP binding"/>
    <property type="evidence" value="ECO:0007669"/>
    <property type="project" value="UniProtKB-UniRule"/>
</dbReference>
<comment type="catalytic activity">
    <reaction evidence="1 18 19">
        <text>(6R)-NADHX = (6S)-NADHX</text>
        <dbReference type="Rhea" id="RHEA:32215"/>
        <dbReference type="ChEBI" id="CHEBI:64074"/>
        <dbReference type="ChEBI" id="CHEBI:64075"/>
        <dbReference type="EC" id="5.1.99.6"/>
    </reaction>
</comment>
<comment type="subunit">
    <text evidence="17">Homotetramer.</text>
</comment>
<feature type="binding site" evidence="18">
    <location>
        <position position="131"/>
    </location>
    <ligand>
        <name>(6S)-NADPHX</name>
        <dbReference type="ChEBI" id="CHEBI:64076"/>
    </ligand>
</feature>
<keyword evidence="8 17" id="KW-0521">NADP</keyword>
<dbReference type="EC" id="4.2.1.136" evidence="19"/>
<keyword evidence="5 18" id="KW-0479">Metal-binding</keyword>
<dbReference type="Pfam" id="PF03853">
    <property type="entry name" value="YjeF_N"/>
    <property type="match status" value="1"/>
</dbReference>
<feature type="binding site" evidence="18">
    <location>
        <begin position="120"/>
        <end position="126"/>
    </location>
    <ligand>
        <name>(6S)-NADPHX</name>
        <dbReference type="ChEBI" id="CHEBI:64076"/>
    </ligand>
</feature>
<dbReference type="PANTHER" id="PTHR12592">
    <property type="entry name" value="ATP-DEPENDENT (S)-NAD(P)H-HYDRATE DEHYDRATASE FAMILY MEMBER"/>
    <property type="match status" value="1"/>
</dbReference>
<feature type="binding site" evidence="17">
    <location>
        <position position="246"/>
    </location>
    <ligand>
        <name>(6S)-NADPHX</name>
        <dbReference type="ChEBI" id="CHEBI:64076"/>
    </ligand>
</feature>
<evidence type="ECO:0000256" key="8">
    <source>
        <dbReference type="ARBA" id="ARBA00022857"/>
    </source>
</evidence>
<comment type="similarity">
    <text evidence="3 19">In the N-terminal section; belongs to the NnrE/AIBP family.</text>
</comment>
<feature type="binding site" evidence="17">
    <location>
        <position position="314"/>
    </location>
    <ligand>
        <name>(6S)-NADPHX</name>
        <dbReference type="ChEBI" id="CHEBI:64076"/>
    </ligand>
</feature>
<feature type="binding site" evidence="17">
    <location>
        <position position="431"/>
    </location>
    <ligand>
        <name>AMP</name>
        <dbReference type="ChEBI" id="CHEBI:456215"/>
    </ligand>
</feature>
<feature type="binding site" evidence="17">
    <location>
        <begin position="403"/>
        <end position="407"/>
    </location>
    <ligand>
        <name>AMP</name>
        <dbReference type="ChEBI" id="CHEBI:456215"/>
    </ligand>
</feature>
<feature type="binding site" evidence="18">
    <location>
        <position position="61"/>
    </location>
    <ligand>
        <name>K(+)</name>
        <dbReference type="ChEBI" id="CHEBI:29103"/>
    </ligand>
</feature>
<comment type="caution">
    <text evidence="22">The sequence shown here is derived from an EMBL/GenBank/DDBJ whole genome shotgun (WGS) entry which is preliminary data.</text>
</comment>
<dbReference type="NCBIfam" id="TIGR00197">
    <property type="entry name" value="yjeF_nterm"/>
    <property type="match status" value="1"/>
</dbReference>
<comment type="similarity">
    <text evidence="18">Belongs to the NnrE/AIBP family.</text>
</comment>
<dbReference type="Proteomes" id="UP000824249">
    <property type="component" value="Unassembled WGS sequence"/>
</dbReference>
<feature type="domain" description="YjeF C-terminal" evidence="20">
    <location>
        <begin position="211"/>
        <end position="492"/>
    </location>
</feature>
<dbReference type="GO" id="GO:0046872">
    <property type="term" value="F:metal ion binding"/>
    <property type="evidence" value="ECO:0007669"/>
    <property type="project" value="UniProtKB-UniRule"/>
</dbReference>